<keyword evidence="2" id="KW-1185">Reference proteome</keyword>
<comment type="caution">
    <text evidence="1">The sequence shown here is derived from an EMBL/GenBank/DDBJ whole genome shotgun (WGS) entry which is preliminary data.</text>
</comment>
<protein>
    <submittedName>
        <fullName evidence="1">YecA family protein</fullName>
    </submittedName>
</protein>
<dbReference type="Proteomes" id="UP001597109">
    <property type="component" value="Unassembled WGS sequence"/>
</dbReference>
<accession>A0ABW3LEW9</accession>
<name>A0ABW3LEW9_9BACL</name>
<dbReference type="EMBL" id="JBHTKI010000014">
    <property type="protein sequence ID" value="MFD1031891.1"/>
    <property type="molecule type" value="Genomic_DNA"/>
</dbReference>
<reference evidence="2" key="1">
    <citation type="journal article" date="2019" name="Int. J. Syst. Evol. Microbiol.">
        <title>The Global Catalogue of Microorganisms (GCM) 10K type strain sequencing project: providing services to taxonomists for standard genome sequencing and annotation.</title>
        <authorList>
            <consortium name="The Broad Institute Genomics Platform"/>
            <consortium name="The Broad Institute Genome Sequencing Center for Infectious Disease"/>
            <person name="Wu L."/>
            <person name="Ma J."/>
        </authorList>
    </citation>
    <scope>NUCLEOTIDE SEQUENCE [LARGE SCALE GENOMIC DNA]</scope>
    <source>
        <strain evidence="2">CCUG 56756</strain>
    </source>
</reference>
<sequence>MVGRNDPCPCGSGKKYKKCHGNEQTANLQEMVETELALIRRRFIDEGMRNRHVVEMMRRDREWFSALEGMFPPDLIIDLSFESYAYVENRKLWTAFVKQELKKSHRPQVTEVLEAWLHPFWILAKVEDQAAELLTVKNERSGEIYTIEAPEKQVEGEWLFGIVFQNPKAKENRLQLTSGLMFIPPRHKEIMERISSKLENFDEDSLGLYQSFGRAPE</sequence>
<gene>
    <name evidence="1" type="ORF">ACFQ1X_10660</name>
</gene>
<dbReference type="SUPFAM" id="SSF103642">
    <property type="entry name" value="Sec-C motif"/>
    <property type="match status" value="1"/>
</dbReference>
<evidence type="ECO:0000313" key="1">
    <source>
        <dbReference type="EMBL" id="MFD1031891.1"/>
    </source>
</evidence>
<dbReference type="RefSeq" id="WP_379082485.1">
    <property type="nucleotide sequence ID" value="NZ_JBHTKI010000014.1"/>
</dbReference>
<evidence type="ECO:0000313" key="2">
    <source>
        <dbReference type="Proteomes" id="UP001597109"/>
    </source>
</evidence>
<proteinExistence type="predicted"/>
<dbReference type="Gene3D" id="3.10.450.50">
    <property type="match status" value="1"/>
</dbReference>
<dbReference type="InterPro" id="IPR004027">
    <property type="entry name" value="SEC_C_motif"/>
</dbReference>
<organism evidence="1 2">
    <name type="scientific">Metaplanococcus flavidus</name>
    <dbReference type="NCBI Taxonomy" id="569883"/>
    <lineage>
        <taxon>Bacteria</taxon>
        <taxon>Bacillati</taxon>
        <taxon>Bacillota</taxon>
        <taxon>Bacilli</taxon>
        <taxon>Bacillales</taxon>
        <taxon>Caryophanaceae</taxon>
        <taxon>Metaplanococcus</taxon>
    </lineage>
</organism>
<dbReference type="Pfam" id="PF02810">
    <property type="entry name" value="SEC-C"/>
    <property type="match status" value="1"/>
</dbReference>